<reference evidence="10 11" key="1">
    <citation type="journal article" date="2018" name="Appl. Microbiol. Biotechnol.">
        <title>Co-cultivation of the strictly anaerobic methanogen Methanosarcina barkeri with aerobic methanotrophs in an oxygen-limited membrane bioreactor.</title>
        <authorList>
            <person name="In 't Zandt M.H."/>
            <person name="van den Bosch T.J.M."/>
            <person name="Rijkers R."/>
            <person name="van Kessel M.A.H.J."/>
            <person name="Jetten M.S.M."/>
            <person name="Welte C.U."/>
        </authorList>
    </citation>
    <scope>NUCLEOTIDE SEQUENCE [LARGE SCALE GENOMIC DNA]</scope>
    <source>
        <strain evidence="10 11">DSM 17706</strain>
    </source>
</reference>
<comment type="subcellular location">
    <subcellularLocation>
        <location evidence="1 7">Bacterial flagellum</location>
    </subcellularLocation>
    <subcellularLocation>
        <location evidence="2 7">Secreted</location>
    </subcellularLocation>
</comment>
<dbReference type="GO" id="GO:0005576">
    <property type="term" value="C:extracellular region"/>
    <property type="evidence" value="ECO:0007669"/>
    <property type="project" value="UniProtKB-SubCell"/>
</dbReference>
<evidence type="ECO:0000256" key="1">
    <source>
        <dbReference type="ARBA" id="ARBA00004365"/>
    </source>
</evidence>
<evidence type="ECO:0000256" key="5">
    <source>
        <dbReference type="ARBA" id="ARBA00022525"/>
    </source>
</evidence>
<keyword evidence="5 7" id="KW-0964">Secreted</keyword>
<organism evidence="10 11">
    <name type="scientific">Methylosinus sporium</name>
    <dbReference type="NCBI Taxonomy" id="428"/>
    <lineage>
        <taxon>Bacteria</taxon>
        <taxon>Pseudomonadati</taxon>
        <taxon>Pseudomonadota</taxon>
        <taxon>Alphaproteobacteria</taxon>
        <taxon>Hyphomicrobiales</taxon>
        <taxon>Methylocystaceae</taxon>
        <taxon>Methylosinus</taxon>
    </lineage>
</organism>
<feature type="domain" description="Flagellar hook-associated protein FlgK helical" evidence="9">
    <location>
        <begin position="110"/>
        <end position="319"/>
    </location>
</feature>
<keyword evidence="11" id="KW-1185">Reference proteome</keyword>
<evidence type="ECO:0000256" key="7">
    <source>
        <dbReference type="RuleBase" id="RU362065"/>
    </source>
</evidence>
<dbReference type="PRINTS" id="PR01005">
    <property type="entry name" value="FLGHOOKAP1"/>
</dbReference>
<evidence type="ECO:0000313" key="10">
    <source>
        <dbReference type="EMBL" id="PWB94356.1"/>
    </source>
</evidence>
<keyword evidence="10" id="KW-0969">Cilium</keyword>
<protein>
    <recommendedName>
        <fullName evidence="4 7">Flagellar hook-associated protein 1</fullName>
        <shortName evidence="7">HAP1</shortName>
    </recommendedName>
</protein>
<evidence type="ECO:0000256" key="6">
    <source>
        <dbReference type="ARBA" id="ARBA00023143"/>
    </source>
</evidence>
<evidence type="ECO:0000256" key="3">
    <source>
        <dbReference type="ARBA" id="ARBA00009677"/>
    </source>
</evidence>
<feature type="domain" description="Flagellar basal-body/hook protein C-terminal" evidence="8">
    <location>
        <begin position="455"/>
        <end position="491"/>
    </location>
</feature>
<dbReference type="Proteomes" id="UP000245137">
    <property type="component" value="Unassembled WGS sequence"/>
</dbReference>
<evidence type="ECO:0000259" key="9">
    <source>
        <dbReference type="Pfam" id="PF22638"/>
    </source>
</evidence>
<dbReference type="GO" id="GO:0009424">
    <property type="term" value="C:bacterial-type flagellum hook"/>
    <property type="evidence" value="ECO:0007669"/>
    <property type="project" value="UniProtKB-UniRule"/>
</dbReference>
<dbReference type="InterPro" id="IPR010930">
    <property type="entry name" value="Flg_bb/hook_C_dom"/>
</dbReference>
<evidence type="ECO:0000256" key="4">
    <source>
        <dbReference type="ARBA" id="ARBA00016244"/>
    </source>
</evidence>
<dbReference type="Pfam" id="PF22638">
    <property type="entry name" value="FlgK_D1"/>
    <property type="match status" value="1"/>
</dbReference>
<dbReference type="Pfam" id="PF06429">
    <property type="entry name" value="Flg_bbr_C"/>
    <property type="match status" value="1"/>
</dbReference>
<dbReference type="InterPro" id="IPR002371">
    <property type="entry name" value="FlgK"/>
</dbReference>
<sequence length="495" mass="50365">MSLTNAGAIANQSLGTIAAQINVVSRNIAGVNVSGYATKTALVSTTSNGAAQVGGVARATNAALFQNSLQASATEAAAAVLSSGLDQIDQALGLSSGTATDTSTNRSPAALLSALKGALQSYSASPSDTTVAQNVLSSAKAVAQALNTADMTVQQLRAQSDSDIAASVANINSILSQFQQVNSEVVAGTNAGRDVTSALDQRDALLKSLSTEIGVTTVTRANNDMVIYADGGATLFETSPRSVTFQANGSYTASTTGNAVYVDGVPVTGASAAMAIQSGKLQGLTQLRDVVAPQYQNQLDETARGLIAAFAETDQSGLGSPAPGLFTYSGATSVPGASVVPGLAGQIIVNPNADPSQGGDLDRLRDGGISDPTNSAYIYTTTGAAGYTDRINELVASFSTAQGFDPAAGLGSSLSLMDYATSSLGWFEAQRQQASETESYQSTLLSQTTDALSNATGVNLDDQMSKMLDLENSYQASAKLISAIDAMYTALFQAL</sequence>
<comment type="similarity">
    <text evidence="3 7">Belongs to the flagella basal body rod proteins family.</text>
</comment>
<name>A0A2U1SRX0_METSR</name>
<dbReference type="OrthoDB" id="7181295at2"/>
<dbReference type="SUPFAM" id="SSF64518">
    <property type="entry name" value="Phase 1 flagellin"/>
    <property type="match status" value="1"/>
</dbReference>
<dbReference type="EMBL" id="PUIV01000009">
    <property type="protein sequence ID" value="PWB94356.1"/>
    <property type="molecule type" value="Genomic_DNA"/>
</dbReference>
<dbReference type="RefSeq" id="WP_108916848.1">
    <property type="nucleotide sequence ID" value="NZ_BGJY01000003.1"/>
</dbReference>
<dbReference type="PANTHER" id="PTHR30033:SF1">
    <property type="entry name" value="FLAGELLAR HOOK-ASSOCIATED PROTEIN 1"/>
    <property type="match status" value="1"/>
</dbReference>
<dbReference type="InterPro" id="IPR053927">
    <property type="entry name" value="FlgK_helical"/>
</dbReference>
<evidence type="ECO:0000259" key="8">
    <source>
        <dbReference type="Pfam" id="PF06429"/>
    </source>
</evidence>
<evidence type="ECO:0000313" key="11">
    <source>
        <dbReference type="Proteomes" id="UP000245137"/>
    </source>
</evidence>
<comment type="caution">
    <text evidence="10">The sequence shown here is derived from an EMBL/GenBank/DDBJ whole genome shotgun (WGS) entry which is preliminary data.</text>
</comment>
<dbReference type="GO" id="GO:0005198">
    <property type="term" value="F:structural molecule activity"/>
    <property type="evidence" value="ECO:0007669"/>
    <property type="project" value="UniProtKB-UniRule"/>
</dbReference>
<dbReference type="AlphaFoldDB" id="A0A2U1SRX0"/>
<keyword evidence="10" id="KW-0966">Cell projection</keyword>
<keyword evidence="6 7" id="KW-0975">Bacterial flagellum</keyword>
<proteinExistence type="inferred from homology"/>
<dbReference type="NCBIfam" id="TIGR02492">
    <property type="entry name" value="flgK_ends"/>
    <property type="match status" value="1"/>
</dbReference>
<dbReference type="GO" id="GO:0044780">
    <property type="term" value="P:bacterial-type flagellum assembly"/>
    <property type="evidence" value="ECO:0007669"/>
    <property type="project" value="InterPro"/>
</dbReference>
<evidence type="ECO:0000256" key="2">
    <source>
        <dbReference type="ARBA" id="ARBA00004613"/>
    </source>
</evidence>
<dbReference type="PANTHER" id="PTHR30033">
    <property type="entry name" value="FLAGELLAR HOOK-ASSOCIATED PROTEIN 1"/>
    <property type="match status" value="1"/>
</dbReference>
<accession>A0A2U1SRX0</accession>
<gene>
    <name evidence="7" type="primary">flgK</name>
    <name evidence="10" type="ORF">C5689_08520</name>
</gene>
<keyword evidence="10" id="KW-0282">Flagellum</keyword>